<keyword evidence="4" id="KW-0732">Signal</keyword>
<sequence length="176" mass="20347">MERKALLKFKEGINDRTGRLSSWTGKNCCRWRGVGCSNRTGRVVQLNLRNPLQYQYYSEDTYESYDRSCLSGEINPSLLSLKYLNFLDLSMNNFLGIKIPQFLGSFKKLRYLNISNSFFAGTVPPHLGNLSSLRHLDLSCWVSWYNQGSSGLRVENLHWISRLVVIGEPQYELRQP</sequence>
<name>A0A9Q0GXP4_9MAGN</name>
<proteinExistence type="predicted"/>
<feature type="domain" description="Leucine-rich repeat-containing N-terminal plant-type" evidence="9">
    <location>
        <begin position="2"/>
        <end position="37"/>
    </location>
</feature>
<dbReference type="InterPro" id="IPR032675">
    <property type="entry name" value="LRR_dom_sf"/>
</dbReference>
<protein>
    <recommendedName>
        <fullName evidence="9">Leucine-rich repeat-containing N-terminal plant-type domain-containing protein</fullName>
    </recommendedName>
</protein>
<comment type="caution">
    <text evidence="10">The sequence shown here is derived from an EMBL/GenBank/DDBJ whole genome shotgun (WGS) entry which is preliminary data.</text>
</comment>
<dbReference type="InterPro" id="IPR001611">
    <property type="entry name" value="Leu-rich_rpt"/>
</dbReference>
<accession>A0A9Q0GXP4</accession>
<dbReference type="GO" id="GO:0016020">
    <property type="term" value="C:membrane"/>
    <property type="evidence" value="ECO:0007669"/>
    <property type="project" value="UniProtKB-SubCell"/>
</dbReference>
<evidence type="ECO:0000256" key="5">
    <source>
        <dbReference type="ARBA" id="ARBA00022737"/>
    </source>
</evidence>
<evidence type="ECO:0000256" key="2">
    <source>
        <dbReference type="ARBA" id="ARBA00022614"/>
    </source>
</evidence>
<evidence type="ECO:0000313" key="11">
    <source>
        <dbReference type="Proteomes" id="UP001141806"/>
    </source>
</evidence>
<keyword evidence="2" id="KW-0433">Leucine-rich repeat</keyword>
<dbReference type="InterPro" id="IPR013210">
    <property type="entry name" value="LRR_N_plant-typ"/>
</dbReference>
<dbReference type="Proteomes" id="UP001141806">
    <property type="component" value="Unassembled WGS sequence"/>
</dbReference>
<dbReference type="Gene3D" id="3.80.10.10">
    <property type="entry name" value="Ribonuclease Inhibitor"/>
    <property type="match status" value="1"/>
</dbReference>
<comment type="subcellular location">
    <subcellularLocation>
        <location evidence="1">Membrane</location>
        <topology evidence="1">Single-pass type I membrane protein</topology>
    </subcellularLocation>
</comment>
<evidence type="ECO:0000256" key="3">
    <source>
        <dbReference type="ARBA" id="ARBA00022692"/>
    </source>
</evidence>
<dbReference type="PANTHER" id="PTHR48063">
    <property type="entry name" value="LRR RECEPTOR-LIKE KINASE"/>
    <property type="match status" value="1"/>
</dbReference>
<evidence type="ECO:0000256" key="4">
    <source>
        <dbReference type="ARBA" id="ARBA00022729"/>
    </source>
</evidence>
<dbReference type="InterPro" id="IPR046956">
    <property type="entry name" value="RLP23-like"/>
</dbReference>
<dbReference type="AlphaFoldDB" id="A0A9Q0GXP4"/>
<keyword evidence="3" id="KW-0812">Transmembrane</keyword>
<evidence type="ECO:0000259" key="9">
    <source>
        <dbReference type="Pfam" id="PF08263"/>
    </source>
</evidence>
<organism evidence="10 11">
    <name type="scientific">Protea cynaroides</name>
    <dbReference type="NCBI Taxonomy" id="273540"/>
    <lineage>
        <taxon>Eukaryota</taxon>
        <taxon>Viridiplantae</taxon>
        <taxon>Streptophyta</taxon>
        <taxon>Embryophyta</taxon>
        <taxon>Tracheophyta</taxon>
        <taxon>Spermatophyta</taxon>
        <taxon>Magnoliopsida</taxon>
        <taxon>Proteales</taxon>
        <taxon>Proteaceae</taxon>
        <taxon>Protea</taxon>
    </lineage>
</organism>
<gene>
    <name evidence="10" type="ORF">NE237_030361</name>
</gene>
<keyword evidence="11" id="KW-1185">Reference proteome</keyword>
<keyword evidence="6" id="KW-1133">Transmembrane helix</keyword>
<dbReference type="SUPFAM" id="SSF52058">
    <property type="entry name" value="L domain-like"/>
    <property type="match status" value="1"/>
</dbReference>
<evidence type="ECO:0000256" key="7">
    <source>
        <dbReference type="ARBA" id="ARBA00023136"/>
    </source>
</evidence>
<dbReference type="OrthoDB" id="1600340at2759"/>
<keyword evidence="8" id="KW-0325">Glycoprotein</keyword>
<evidence type="ECO:0000256" key="6">
    <source>
        <dbReference type="ARBA" id="ARBA00022989"/>
    </source>
</evidence>
<dbReference type="Pfam" id="PF08263">
    <property type="entry name" value="LRRNT_2"/>
    <property type="match status" value="1"/>
</dbReference>
<evidence type="ECO:0000256" key="1">
    <source>
        <dbReference type="ARBA" id="ARBA00004479"/>
    </source>
</evidence>
<dbReference type="PANTHER" id="PTHR48063:SF90">
    <property type="entry name" value="OS11G0565920 PROTEIN"/>
    <property type="match status" value="1"/>
</dbReference>
<keyword evidence="5" id="KW-0677">Repeat</keyword>
<dbReference type="Pfam" id="PF00560">
    <property type="entry name" value="LRR_1"/>
    <property type="match status" value="2"/>
</dbReference>
<evidence type="ECO:0000313" key="10">
    <source>
        <dbReference type="EMBL" id="KAJ4953529.1"/>
    </source>
</evidence>
<keyword evidence="7" id="KW-0472">Membrane</keyword>
<evidence type="ECO:0000256" key="8">
    <source>
        <dbReference type="ARBA" id="ARBA00023180"/>
    </source>
</evidence>
<dbReference type="EMBL" id="JAMYWD010000012">
    <property type="protein sequence ID" value="KAJ4953529.1"/>
    <property type="molecule type" value="Genomic_DNA"/>
</dbReference>
<reference evidence="10" key="1">
    <citation type="journal article" date="2023" name="Plant J.">
        <title>The genome of the king protea, Protea cynaroides.</title>
        <authorList>
            <person name="Chang J."/>
            <person name="Duong T.A."/>
            <person name="Schoeman C."/>
            <person name="Ma X."/>
            <person name="Roodt D."/>
            <person name="Barker N."/>
            <person name="Li Z."/>
            <person name="Van de Peer Y."/>
            <person name="Mizrachi E."/>
        </authorList>
    </citation>
    <scope>NUCLEOTIDE SEQUENCE</scope>
    <source>
        <tissue evidence="10">Young leaves</tissue>
    </source>
</reference>